<reference evidence="2 3" key="1">
    <citation type="submission" date="2016-10" db="EMBL/GenBank/DDBJ databases">
        <authorList>
            <person name="de Groot N.N."/>
        </authorList>
    </citation>
    <scope>NUCLEOTIDE SEQUENCE [LARGE SCALE GENOMIC DNA]</scope>
    <source>
        <strain evidence="2 3">DSM 26000</strain>
    </source>
</reference>
<proteinExistence type="predicted"/>
<evidence type="ECO:0000313" key="3">
    <source>
        <dbReference type="Proteomes" id="UP000198931"/>
    </source>
</evidence>
<evidence type="ECO:0000313" key="2">
    <source>
        <dbReference type="EMBL" id="SFH86437.1"/>
    </source>
</evidence>
<dbReference type="OrthoDB" id="9786161at2"/>
<evidence type="ECO:0000259" key="1">
    <source>
        <dbReference type="Pfam" id="PF04536"/>
    </source>
</evidence>
<gene>
    <name evidence="2" type="ORF">SAMN05443292_0482</name>
</gene>
<dbReference type="Proteomes" id="UP000198931">
    <property type="component" value="Unassembled WGS sequence"/>
</dbReference>
<dbReference type="InterPro" id="IPR007621">
    <property type="entry name" value="TPM_dom"/>
</dbReference>
<dbReference type="Gene3D" id="3.10.310.50">
    <property type="match status" value="1"/>
</dbReference>
<keyword evidence="3" id="KW-1185">Reference proteome</keyword>
<accession>A0A1I3DI69</accession>
<dbReference type="PANTHER" id="PTHR30373:SF8">
    <property type="entry name" value="BLL7265 PROTEIN"/>
    <property type="match status" value="1"/>
</dbReference>
<name>A0A1I3DI69_9FLAO</name>
<dbReference type="STRING" id="1125876.SAMN05443292_0482"/>
<sequence length="141" mass="16028">MEFLSNNDLASLVEAIQTAENNSTGEIRVHVDSTTETQNAKIAFEIFKSLNMEHTAQRNAVLFHINFEQKYLTIIGDTGIHEVVKQSFWDKIHDEATKEFAQQNFCDGLKNAILKTGIELKKYFPVTGKNENELSDEITFS</sequence>
<dbReference type="RefSeq" id="WP_090078555.1">
    <property type="nucleotide sequence ID" value="NZ_FOQT01000001.1"/>
</dbReference>
<dbReference type="PANTHER" id="PTHR30373">
    <property type="entry name" value="UPF0603 PROTEIN YGCG"/>
    <property type="match status" value="1"/>
</dbReference>
<dbReference type="Pfam" id="PF04536">
    <property type="entry name" value="TPM_phosphatase"/>
    <property type="match status" value="1"/>
</dbReference>
<feature type="domain" description="TPM" evidence="1">
    <location>
        <begin position="2"/>
        <end position="114"/>
    </location>
</feature>
<dbReference type="AlphaFoldDB" id="A0A1I3DI69"/>
<protein>
    <submittedName>
        <fullName evidence="2">TLP18.3, Psb32 and MOLO-1 founding protein of phosphatase</fullName>
    </submittedName>
</protein>
<dbReference type="EMBL" id="FOQT01000001">
    <property type="protein sequence ID" value="SFH86437.1"/>
    <property type="molecule type" value="Genomic_DNA"/>
</dbReference>
<organism evidence="2 3">
    <name type="scientific">Halpernia frigidisoli</name>
    <dbReference type="NCBI Taxonomy" id="1125876"/>
    <lineage>
        <taxon>Bacteria</taxon>
        <taxon>Pseudomonadati</taxon>
        <taxon>Bacteroidota</taxon>
        <taxon>Flavobacteriia</taxon>
        <taxon>Flavobacteriales</taxon>
        <taxon>Weeksellaceae</taxon>
        <taxon>Chryseobacterium group</taxon>
        <taxon>Halpernia</taxon>
    </lineage>
</organism>